<proteinExistence type="predicted"/>
<gene>
    <name evidence="2" type="primary">Dsec\GM22067</name>
    <name evidence="2" type="ORF">Dsec_GM22067</name>
</gene>
<evidence type="ECO:0000313" key="2">
    <source>
        <dbReference type="EMBL" id="EDW54682.1"/>
    </source>
</evidence>
<dbReference type="AlphaFoldDB" id="B4IPI5"/>
<name>B4IPI5_DROSE</name>
<evidence type="ECO:0000313" key="3">
    <source>
        <dbReference type="Proteomes" id="UP000001292"/>
    </source>
</evidence>
<sequence length="68" mass="7963">MEETYSKEQEEQEESTVGKTESGTSRSQEKQLHTRRSRSVCRRNPVPRLRLPGRDQEGAGRREEFIEV</sequence>
<dbReference type="EMBL" id="CH681189">
    <property type="protein sequence ID" value="EDW54682.1"/>
    <property type="molecule type" value="Genomic_DNA"/>
</dbReference>
<dbReference type="HOGENOM" id="CLU_2796701_0_0_1"/>
<protein>
    <submittedName>
        <fullName evidence="2">GM22067</fullName>
    </submittedName>
</protein>
<keyword evidence="3" id="KW-1185">Reference proteome</keyword>
<feature type="compositionally biased region" description="Polar residues" evidence="1">
    <location>
        <begin position="17"/>
        <end position="26"/>
    </location>
</feature>
<feature type="compositionally biased region" description="Basic and acidic residues" evidence="1">
    <location>
        <begin position="52"/>
        <end position="68"/>
    </location>
</feature>
<feature type="region of interest" description="Disordered" evidence="1">
    <location>
        <begin position="1"/>
        <end position="68"/>
    </location>
</feature>
<organism evidence="3">
    <name type="scientific">Drosophila sechellia</name>
    <name type="common">Fruit fly</name>
    <dbReference type="NCBI Taxonomy" id="7238"/>
    <lineage>
        <taxon>Eukaryota</taxon>
        <taxon>Metazoa</taxon>
        <taxon>Ecdysozoa</taxon>
        <taxon>Arthropoda</taxon>
        <taxon>Hexapoda</taxon>
        <taxon>Insecta</taxon>
        <taxon>Pterygota</taxon>
        <taxon>Neoptera</taxon>
        <taxon>Endopterygota</taxon>
        <taxon>Diptera</taxon>
        <taxon>Brachycera</taxon>
        <taxon>Muscomorpha</taxon>
        <taxon>Ephydroidea</taxon>
        <taxon>Drosophilidae</taxon>
        <taxon>Drosophila</taxon>
        <taxon>Sophophora</taxon>
    </lineage>
</organism>
<dbReference type="Proteomes" id="UP000001292">
    <property type="component" value="Unassembled WGS sequence"/>
</dbReference>
<accession>B4IPI5</accession>
<evidence type="ECO:0000256" key="1">
    <source>
        <dbReference type="SAM" id="MobiDB-lite"/>
    </source>
</evidence>
<reference evidence="2 3" key="1">
    <citation type="journal article" date="2007" name="Nature">
        <title>Evolution of genes and genomes on the Drosophila phylogeny.</title>
        <authorList>
            <consortium name="Drosophila 12 Genomes Consortium"/>
            <person name="Clark A.G."/>
            <person name="Eisen M.B."/>
            <person name="Smith D.R."/>
            <person name="Bergman C.M."/>
            <person name="Oliver B."/>
            <person name="Markow T.A."/>
            <person name="Kaufman T.C."/>
            <person name="Kellis M."/>
            <person name="Gelbart W."/>
            <person name="Iyer V.N."/>
            <person name="Pollard D.A."/>
            <person name="Sackton T.B."/>
            <person name="Larracuente A.M."/>
            <person name="Singh N.D."/>
            <person name="Abad J.P."/>
            <person name="Abt D.N."/>
            <person name="Adryan B."/>
            <person name="Aguade M."/>
            <person name="Akashi H."/>
            <person name="Anderson W.W."/>
            <person name="Aquadro C.F."/>
            <person name="Ardell D.H."/>
            <person name="Arguello R."/>
            <person name="Artieri C.G."/>
            <person name="Barbash D.A."/>
            <person name="Barker D."/>
            <person name="Barsanti P."/>
            <person name="Batterham P."/>
            <person name="Batzoglou S."/>
            <person name="Begun D."/>
            <person name="Bhutkar A."/>
            <person name="Blanco E."/>
            <person name="Bosak S.A."/>
            <person name="Bradley R.K."/>
            <person name="Brand A.D."/>
            <person name="Brent M.R."/>
            <person name="Brooks A.N."/>
            <person name="Brown R.H."/>
            <person name="Butlin R.K."/>
            <person name="Caggese C."/>
            <person name="Calvi B.R."/>
            <person name="Bernardo de Carvalho A."/>
            <person name="Caspi A."/>
            <person name="Castrezana S."/>
            <person name="Celniker S.E."/>
            <person name="Chang J.L."/>
            <person name="Chapple C."/>
            <person name="Chatterji S."/>
            <person name="Chinwalla A."/>
            <person name="Civetta A."/>
            <person name="Clifton S.W."/>
            <person name="Comeron J.M."/>
            <person name="Costello J.C."/>
            <person name="Coyne J.A."/>
            <person name="Daub J."/>
            <person name="David R.G."/>
            <person name="Delcher A.L."/>
            <person name="Delehaunty K."/>
            <person name="Do C.B."/>
            <person name="Ebling H."/>
            <person name="Edwards K."/>
            <person name="Eickbush T."/>
            <person name="Evans J.D."/>
            <person name="Filipski A."/>
            <person name="Findeiss S."/>
            <person name="Freyhult E."/>
            <person name="Fulton L."/>
            <person name="Fulton R."/>
            <person name="Garcia A.C."/>
            <person name="Gardiner A."/>
            <person name="Garfield D.A."/>
            <person name="Garvin B.E."/>
            <person name="Gibson G."/>
            <person name="Gilbert D."/>
            <person name="Gnerre S."/>
            <person name="Godfrey J."/>
            <person name="Good R."/>
            <person name="Gotea V."/>
            <person name="Gravely B."/>
            <person name="Greenberg A.J."/>
            <person name="Griffiths-Jones S."/>
            <person name="Gross S."/>
            <person name="Guigo R."/>
            <person name="Gustafson E.A."/>
            <person name="Haerty W."/>
            <person name="Hahn M.W."/>
            <person name="Halligan D.L."/>
            <person name="Halpern A.L."/>
            <person name="Halter G.M."/>
            <person name="Han M.V."/>
            <person name="Heger A."/>
            <person name="Hillier L."/>
            <person name="Hinrichs A.S."/>
            <person name="Holmes I."/>
            <person name="Hoskins R.A."/>
            <person name="Hubisz M.J."/>
            <person name="Hultmark D."/>
            <person name="Huntley M.A."/>
            <person name="Jaffe D.B."/>
            <person name="Jagadeeshan S."/>
            <person name="Jeck W.R."/>
            <person name="Johnson J."/>
            <person name="Jones C.D."/>
            <person name="Jordan W.C."/>
            <person name="Karpen G.H."/>
            <person name="Kataoka E."/>
            <person name="Keightley P.D."/>
            <person name="Kheradpour P."/>
            <person name="Kirkness E.F."/>
            <person name="Koerich L.B."/>
            <person name="Kristiansen K."/>
            <person name="Kudrna D."/>
            <person name="Kulathinal R.J."/>
            <person name="Kumar S."/>
            <person name="Kwok R."/>
            <person name="Lander E."/>
            <person name="Langley C.H."/>
            <person name="Lapoint R."/>
            <person name="Lazzaro B.P."/>
            <person name="Lee S.J."/>
            <person name="Levesque L."/>
            <person name="Li R."/>
            <person name="Lin C.F."/>
            <person name="Lin M.F."/>
            <person name="Lindblad-Toh K."/>
            <person name="Llopart A."/>
            <person name="Long M."/>
            <person name="Low L."/>
            <person name="Lozovsky E."/>
            <person name="Lu J."/>
            <person name="Luo M."/>
            <person name="Machado C.A."/>
            <person name="Makalowski W."/>
            <person name="Marzo M."/>
            <person name="Matsuda M."/>
            <person name="Matzkin L."/>
            <person name="McAllister B."/>
            <person name="McBride C.S."/>
            <person name="McKernan B."/>
            <person name="McKernan K."/>
            <person name="Mendez-Lago M."/>
            <person name="Minx P."/>
            <person name="Mollenhauer M.U."/>
            <person name="Montooth K."/>
            <person name="Mount S.M."/>
            <person name="Mu X."/>
            <person name="Myers E."/>
            <person name="Negre B."/>
            <person name="Newfeld S."/>
            <person name="Nielsen R."/>
            <person name="Noor M.A."/>
            <person name="O'Grady P."/>
            <person name="Pachter L."/>
            <person name="Papaceit M."/>
            <person name="Parisi M.J."/>
            <person name="Parisi M."/>
            <person name="Parts L."/>
            <person name="Pedersen J.S."/>
            <person name="Pesole G."/>
            <person name="Phillippy A.M."/>
            <person name="Ponting C.P."/>
            <person name="Pop M."/>
            <person name="Porcelli D."/>
            <person name="Powell J.R."/>
            <person name="Prohaska S."/>
            <person name="Pruitt K."/>
            <person name="Puig M."/>
            <person name="Quesneville H."/>
            <person name="Ram K.R."/>
            <person name="Rand D."/>
            <person name="Rasmussen M.D."/>
            <person name="Reed L.K."/>
            <person name="Reenan R."/>
            <person name="Reily A."/>
            <person name="Remington K.A."/>
            <person name="Rieger T.T."/>
            <person name="Ritchie M.G."/>
            <person name="Robin C."/>
            <person name="Rogers Y.H."/>
            <person name="Rohde C."/>
            <person name="Rozas J."/>
            <person name="Rubenfield M.J."/>
            <person name="Ruiz A."/>
            <person name="Russo S."/>
            <person name="Salzberg S.L."/>
            <person name="Sanchez-Gracia A."/>
            <person name="Saranga D.J."/>
            <person name="Sato H."/>
            <person name="Schaeffer S.W."/>
            <person name="Schatz M.C."/>
            <person name="Schlenke T."/>
            <person name="Schwartz R."/>
            <person name="Segarra C."/>
            <person name="Singh R.S."/>
            <person name="Sirot L."/>
            <person name="Sirota M."/>
            <person name="Sisneros N.B."/>
            <person name="Smith C.D."/>
            <person name="Smith T.F."/>
            <person name="Spieth J."/>
            <person name="Stage D.E."/>
            <person name="Stark A."/>
            <person name="Stephan W."/>
            <person name="Strausberg R.L."/>
            <person name="Strempel S."/>
            <person name="Sturgill D."/>
            <person name="Sutton G."/>
            <person name="Sutton G.G."/>
            <person name="Tao W."/>
            <person name="Teichmann S."/>
            <person name="Tobari Y.N."/>
            <person name="Tomimura Y."/>
            <person name="Tsolas J.M."/>
            <person name="Valente V.L."/>
            <person name="Venter E."/>
            <person name="Venter J.C."/>
            <person name="Vicario S."/>
            <person name="Vieira F.G."/>
            <person name="Vilella A.J."/>
            <person name="Villasante A."/>
            <person name="Walenz B."/>
            <person name="Wang J."/>
            <person name="Wasserman M."/>
            <person name="Watts T."/>
            <person name="Wilson D."/>
            <person name="Wilson R.K."/>
            <person name="Wing R.A."/>
            <person name="Wolfner M.F."/>
            <person name="Wong A."/>
            <person name="Wong G.K."/>
            <person name="Wu C.I."/>
            <person name="Wu G."/>
            <person name="Yamamoto D."/>
            <person name="Yang H.P."/>
            <person name="Yang S.P."/>
            <person name="Yorke J.A."/>
            <person name="Yoshida K."/>
            <person name="Zdobnov E."/>
            <person name="Zhang P."/>
            <person name="Zhang Y."/>
            <person name="Zimin A.V."/>
            <person name="Baldwin J."/>
            <person name="Abdouelleil A."/>
            <person name="Abdulkadir J."/>
            <person name="Abebe A."/>
            <person name="Abera B."/>
            <person name="Abreu J."/>
            <person name="Acer S.C."/>
            <person name="Aftuck L."/>
            <person name="Alexander A."/>
            <person name="An P."/>
            <person name="Anderson E."/>
            <person name="Anderson S."/>
            <person name="Arachi H."/>
            <person name="Azer M."/>
            <person name="Bachantsang P."/>
            <person name="Barry A."/>
            <person name="Bayul T."/>
            <person name="Berlin A."/>
            <person name="Bessette D."/>
            <person name="Bloom T."/>
            <person name="Blye J."/>
            <person name="Boguslavskiy L."/>
            <person name="Bonnet C."/>
            <person name="Boukhgalter B."/>
            <person name="Bourzgui I."/>
            <person name="Brown A."/>
            <person name="Cahill P."/>
            <person name="Channer S."/>
            <person name="Cheshatsang Y."/>
            <person name="Chuda L."/>
            <person name="Citroen M."/>
            <person name="Collymore A."/>
            <person name="Cooke P."/>
            <person name="Costello M."/>
            <person name="D'Aco K."/>
            <person name="Daza R."/>
            <person name="De Haan G."/>
            <person name="DeGray S."/>
            <person name="DeMaso C."/>
            <person name="Dhargay N."/>
            <person name="Dooley K."/>
            <person name="Dooley E."/>
            <person name="Doricent M."/>
            <person name="Dorje P."/>
            <person name="Dorjee K."/>
            <person name="Dupes A."/>
            <person name="Elong R."/>
            <person name="Falk J."/>
            <person name="Farina A."/>
            <person name="Faro S."/>
            <person name="Ferguson D."/>
            <person name="Fisher S."/>
            <person name="Foley C.D."/>
            <person name="Franke A."/>
            <person name="Friedrich D."/>
            <person name="Gadbois L."/>
            <person name="Gearin G."/>
            <person name="Gearin C.R."/>
            <person name="Giannoukos G."/>
            <person name="Goode T."/>
            <person name="Graham J."/>
            <person name="Grandbois E."/>
            <person name="Grewal S."/>
            <person name="Gyaltsen K."/>
            <person name="Hafez N."/>
            <person name="Hagos B."/>
            <person name="Hall J."/>
            <person name="Henson C."/>
            <person name="Hollinger A."/>
            <person name="Honan T."/>
            <person name="Huard M.D."/>
            <person name="Hughes L."/>
            <person name="Hurhula B."/>
            <person name="Husby M.E."/>
            <person name="Kamat A."/>
            <person name="Kanga B."/>
            <person name="Kashin S."/>
            <person name="Khazanovich D."/>
            <person name="Kisner P."/>
            <person name="Lance K."/>
            <person name="Lara M."/>
            <person name="Lee W."/>
            <person name="Lennon N."/>
            <person name="Letendre F."/>
            <person name="LeVine R."/>
            <person name="Lipovsky A."/>
            <person name="Liu X."/>
            <person name="Liu J."/>
            <person name="Liu S."/>
            <person name="Lokyitsang T."/>
            <person name="Lokyitsang Y."/>
            <person name="Lubonja R."/>
            <person name="Lui A."/>
            <person name="MacDonald P."/>
            <person name="Magnisalis V."/>
            <person name="Maru K."/>
            <person name="Matthews C."/>
            <person name="McCusker W."/>
            <person name="McDonough S."/>
            <person name="Mehta T."/>
            <person name="Meldrim J."/>
            <person name="Meneus L."/>
            <person name="Mihai O."/>
            <person name="Mihalev A."/>
            <person name="Mihova T."/>
            <person name="Mittelman R."/>
            <person name="Mlenga V."/>
            <person name="Montmayeur A."/>
            <person name="Mulrain L."/>
            <person name="Navidi A."/>
            <person name="Naylor J."/>
            <person name="Negash T."/>
            <person name="Nguyen T."/>
            <person name="Nguyen N."/>
            <person name="Nicol R."/>
            <person name="Norbu C."/>
            <person name="Norbu N."/>
            <person name="Novod N."/>
            <person name="O'Neill B."/>
            <person name="Osman S."/>
            <person name="Markiewicz E."/>
            <person name="Oyono O.L."/>
            <person name="Patti C."/>
            <person name="Phunkhang P."/>
            <person name="Pierre F."/>
            <person name="Priest M."/>
            <person name="Raghuraman S."/>
            <person name="Rege F."/>
            <person name="Reyes R."/>
            <person name="Rise C."/>
            <person name="Rogov P."/>
            <person name="Ross K."/>
            <person name="Ryan E."/>
            <person name="Settipalli S."/>
            <person name="Shea T."/>
            <person name="Sherpa N."/>
            <person name="Shi L."/>
            <person name="Shih D."/>
            <person name="Sparrow T."/>
            <person name="Spaulding J."/>
            <person name="Stalker J."/>
            <person name="Stange-Thomann N."/>
            <person name="Stavropoulos S."/>
            <person name="Stone C."/>
            <person name="Strader C."/>
            <person name="Tesfaye S."/>
            <person name="Thomson T."/>
            <person name="Thoulutsang Y."/>
            <person name="Thoulutsang D."/>
            <person name="Topham K."/>
            <person name="Topping I."/>
            <person name="Tsamla T."/>
            <person name="Vassiliev H."/>
            <person name="Vo A."/>
            <person name="Wangchuk T."/>
            <person name="Wangdi T."/>
            <person name="Weiand M."/>
            <person name="Wilkinson J."/>
            <person name="Wilson A."/>
            <person name="Yadav S."/>
            <person name="Young G."/>
            <person name="Yu Q."/>
            <person name="Zembek L."/>
            <person name="Zhong D."/>
            <person name="Zimmer A."/>
            <person name="Zwirko Z."/>
            <person name="Jaffe D.B."/>
            <person name="Alvarez P."/>
            <person name="Brockman W."/>
            <person name="Butler J."/>
            <person name="Chin C."/>
            <person name="Gnerre S."/>
            <person name="Grabherr M."/>
            <person name="Kleber M."/>
            <person name="Mauceli E."/>
            <person name="MacCallum I."/>
        </authorList>
    </citation>
    <scope>NUCLEOTIDE SEQUENCE [LARGE SCALE GENOMIC DNA]</scope>
    <source>
        <strain evidence="3">Rob3c / Tucson 14021-0248.25</strain>
    </source>
</reference>